<organism evidence="3 4">
    <name type="scientific">Ananas comosus</name>
    <name type="common">Pineapple</name>
    <name type="synonym">Ananas ananas</name>
    <dbReference type="NCBI Taxonomy" id="4615"/>
    <lineage>
        <taxon>Eukaryota</taxon>
        <taxon>Viridiplantae</taxon>
        <taxon>Streptophyta</taxon>
        <taxon>Embryophyta</taxon>
        <taxon>Tracheophyta</taxon>
        <taxon>Spermatophyta</taxon>
        <taxon>Magnoliopsida</taxon>
        <taxon>Liliopsida</taxon>
        <taxon>Poales</taxon>
        <taxon>Bromeliaceae</taxon>
        <taxon>Bromelioideae</taxon>
        <taxon>Ananas</taxon>
    </lineage>
</organism>
<evidence type="ECO:0000313" key="4">
    <source>
        <dbReference type="RefSeq" id="XP_020093077.1"/>
    </source>
</evidence>
<dbReference type="PANTHER" id="PTHR13844">
    <property type="entry name" value="SWI/SNF-RELATED MATRIX-ASSOCIATED ACTIN-DEPENDENT REGULATOR OF CHROMATIN SUBFAMILY D"/>
    <property type="match status" value="1"/>
</dbReference>
<feature type="compositionally biased region" description="Low complexity" evidence="1">
    <location>
        <begin position="21"/>
        <end position="40"/>
    </location>
</feature>
<evidence type="ECO:0000259" key="2">
    <source>
        <dbReference type="PROSITE" id="PS51925"/>
    </source>
</evidence>
<dbReference type="SUPFAM" id="SSF47592">
    <property type="entry name" value="SWIB/MDM2 domain"/>
    <property type="match status" value="1"/>
</dbReference>
<dbReference type="Gene3D" id="1.10.245.10">
    <property type="entry name" value="SWIB/MDM2 domain"/>
    <property type="match status" value="1"/>
</dbReference>
<dbReference type="Proteomes" id="UP000515123">
    <property type="component" value="Linkage group 7"/>
</dbReference>
<evidence type="ECO:0000313" key="3">
    <source>
        <dbReference type="Proteomes" id="UP000515123"/>
    </source>
</evidence>
<dbReference type="InterPro" id="IPR036885">
    <property type="entry name" value="SWIB_MDM2_dom_sf"/>
</dbReference>
<protein>
    <submittedName>
        <fullName evidence="4">Uncharacterized protein LOC109713422 isoform X1</fullName>
    </submittedName>
</protein>
<dbReference type="AlphaFoldDB" id="A0A6P5FBW5"/>
<feature type="region of interest" description="Disordered" evidence="1">
    <location>
        <begin position="1"/>
        <end position="48"/>
    </location>
</feature>
<feature type="compositionally biased region" description="Polar residues" evidence="1">
    <location>
        <begin position="1"/>
        <end position="20"/>
    </location>
</feature>
<sequence>MCRSSCVPSPNPNKTQTAQNPSPSSLSLSLSLSPPHLNPSKVLSLSPPHLNPSKVLPWRRFPNIVPHEVLPPTSSSRFLHRHRAAPPLVLRASSSSRPSAVAAEAEGKRPLRGIMKPRPVSPAMQALVGVPEIPRTQALKLIWAYIKQHDLQLKHGQRLIERDERLNEKGNRRKKRSEILFPVYASVEFLFSKI</sequence>
<name>A0A6P5FBW5_ANACO</name>
<proteinExistence type="predicted"/>
<accession>A0A6P5FBW5</accession>
<evidence type="ECO:0000256" key="1">
    <source>
        <dbReference type="SAM" id="MobiDB-lite"/>
    </source>
</evidence>
<dbReference type="InterPro" id="IPR003121">
    <property type="entry name" value="SWIB_MDM2_domain"/>
</dbReference>
<dbReference type="CDD" id="cd10567">
    <property type="entry name" value="SWIB-MDM2_like"/>
    <property type="match status" value="1"/>
</dbReference>
<dbReference type="RefSeq" id="XP_020093077.1">
    <property type="nucleotide sequence ID" value="XM_020237488.1"/>
</dbReference>
<dbReference type="PROSITE" id="PS51925">
    <property type="entry name" value="SWIB_MDM2"/>
    <property type="match status" value="1"/>
</dbReference>
<gene>
    <name evidence="4" type="primary">LOC109713422</name>
</gene>
<keyword evidence="3" id="KW-1185">Reference proteome</keyword>
<dbReference type="OrthoDB" id="10251073at2759"/>
<dbReference type="SMART" id="SM00151">
    <property type="entry name" value="SWIB"/>
    <property type="match status" value="1"/>
</dbReference>
<reference evidence="3" key="1">
    <citation type="journal article" date="2015" name="Nat. Genet.">
        <title>The pineapple genome and the evolution of CAM photosynthesis.</title>
        <authorList>
            <person name="Ming R."/>
            <person name="VanBuren R."/>
            <person name="Wai C.M."/>
            <person name="Tang H."/>
            <person name="Schatz M.C."/>
            <person name="Bowers J.E."/>
            <person name="Lyons E."/>
            <person name="Wang M.L."/>
            <person name="Chen J."/>
            <person name="Biggers E."/>
            <person name="Zhang J."/>
            <person name="Huang L."/>
            <person name="Zhang L."/>
            <person name="Miao W."/>
            <person name="Zhang J."/>
            <person name="Ye Z."/>
            <person name="Miao C."/>
            <person name="Lin Z."/>
            <person name="Wang H."/>
            <person name="Zhou H."/>
            <person name="Yim W.C."/>
            <person name="Priest H.D."/>
            <person name="Zheng C."/>
            <person name="Woodhouse M."/>
            <person name="Edger P.P."/>
            <person name="Guyot R."/>
            <person name="Guo H.B."/>
            <person name="Guo H."/>
            <person name="Zheng G."/>
            <person name="Singh R."/>
            <person name="Sharma A."/>
            <person name="Min X."/>
            <person name="Zheng Y."/>
            <person name="Lee H."/>
            <person name="Gurtowski J."/>
            <person name="Sedlazeck F.J."/>
            <person name="Harkess A."/>
            <person name="McKain M.R."/>
            <person name="Liao Z."/>
            <person name="Fang J."/>
            <person name="Liu J."/>
            <person name="Zhang X."/>
            <person name="Zhang Q."/>
            <person name="Hu W."/>
            <person name="Qin Y."/>
            <person name="Wang K."/>
            <person name="Chen L.Y."/>
            <person name="Shirley N."/>
            <person name="Lin Y.R."/>
            <person name="Liu L.Y."/>
            <person name="Hernandez A.G."/>
            <person name="Wright C.L."/>
            <person name="Bulone V."/>
            <person name="Tuskan G.A."/>
            <person name="Heath K."/>
            <person name="Zee F."/>
            <person name="Moore P.H."/>
            <person name="Sunkar R."/>
            <person name="Leebens-Mack J.H."/>
            <person name="Mockler T."/>
            <person name="Bennetzen J.L."/>
            <person name="Freeling M."/>
            <person name="Sankoff D."/>
            <person name="Paterson A.H."/>
            <person name="Zhu X."/>
            <person name="Yang X."/>
            <person name="Smith J.A."/>
            <person name="Cushman J.C."/>
            <person name="Paull R.E."/>
            <person name="Yu Q."/>
        </authorList>
    </citation>
    <scope>NUCLEOTIDE SEQUENCE [LARGE SCALE GENOMIC DNA]</scope>
    <source>
        <strain evidence="3">cv. F153</strain>
    </source>
</reference>
<dbReference type="InterPro" id="IPR019835">
    <property type="entry name" value="SWIB_domain"/>
</dbReference>
<dbReference type="GeneID" id="109713422"/>
<reference evidence="4" key="2">
    <citation type="submission" date="2025-08" db="UniProtKB">
        <authorList>
            <consortium name="RefSeq"/>
        </authorList>
    </citation>
    <scope>IDENTIFICATION</scope>
    <source>
        <tissue evidence="4">Leaf</tissue>
    </source>
</reference>
<dbReference type="Pfam" id="PF02201">
    <property type="entry name" value="SWIB"/>
    <property type="match status" value="1"/>
</dbReference>
<feature type="domain" description="DM2" evidence="2">
    <location>
        <begin position="113"/>
        <end position="193"/>
    </location>
</feature>